<evidence type="ECO:0000256" key="1">
    <source>
        <dbReference type="ARBA" id="ARBA00007623"/>
    </source>
</evidence>
<sequence>MPNRLKRARLDDEPCSELLLGDDTAIPPADAAEWRAEVSRCVQSRALWTDASFPPTQISIRGKDDTERASGPPRAVPTCRCGAPAACSTVQKETANKGRQYYHCRARMCGFFSWADGGAATFGRGGRAASLSWARMPLSLHVVSDFGFRAADLRQGGVGDCWFMSALAVVAERHDLIEKLFAADTARNAAGVYCLRLFLDGAWASVWVDDLFPVTSAPRREALAFDTKLAFCRCGSATGEQQLWASLVEKVYAKAHGSYQSISGGWVAEALLDLTGAPTEMIYLGEQSFDSELMWARLRAYRKLSLPMGCGTNDAEGHANLQEVGLVGGHAYSILDVREARTRGGGHVRLLRVRNPHACGEWNGEWSDQSEKWAEVVHDEASCSTASPQAGGFERTGVDDGTFWIDYTKFLMGFSHVDVCYAFRGWHARSFANFFPADRKTAVRVCASVLLVRPAAPATLMVMALQPTRRGAWCRADRKKSYRLGDLSVLIVRLAADGEAAEEVVGGGWRGADRGERTWVARLERPAATYAILPLCLCNNPTAAESTQARQPFQLRLWSSEPLHTRRISSFPPHEASSNRSIEWCASLAHQALHAALLSSPRASPAAPQAFGRTAELEAQLLLPQNASLLMSSAAARVTRHCEQLSPTSASLVVRGEDVTLVCAYNWGPPGSAPLSLRVTVYAKSHAARGQEGLLANRKEDADEYYRRHAAEEERRHAAAVARGRPPPPPRGAAGFRWPAKWSCFRTISSIPPQSRRLVLVAASSGVQAEMGEILVEPSASEPPPPAAAAAAASCGAMAHMMARWLGSEPSSAARPAAEEGLFAAAPWSAAEWREVKDGLVGAAVRQPAARVPPPAADDEAQLQAALDRSAREEAWAARDDALAAAIAASLAEAHAPAATCGEADDELQYAIALSLQQARRERRGGSDDEAAEKRAMAEAHAPAATCGEADDELQYAIALSLQQARREREGGKGGAADERSVWWAQDDEAAEKRALDAAVAASLCDRLAPAGDKLESRPAAVVQVIDLT</sequence>
<evidence type="ECO:0000256" key="5">
    <source>
        <dbReference type="ARBA" id="ARBA00022801"/>
    </source>
</evidence>
<keyword evidence="5 9" id="KW-0378">Hydrolase</keyword>
<keyword evidence="7" id="KW-0862">Zinc</keyword>
<feature type="domain" description="GRF-type" evidence="13">
    <location>
        <begin position="79"/>
        <end position="118"/>
    </location>
</feature>
<feature type="active site" evidence="8 9">
    <location>
        <position position="161"/>
    </location>
</feature>
<organism evidence="14 15">
    <name type="scientific">Prymnesium parvum</name>
    <name type="common">Toxic golden alga</name>
    <dbReference type="NCBI Taxonomy" id="97485"/>
    <lineage>
        <taxon>Eukaryota</taxon>
        <taxon>Haptista</taxon>
        <taxon>Haptophyta</taxon>
        <taxon>Prymnesiophyceae</taxon>
        <taxon>Prymnesiales</taxon>
        <taxon>Prymnesiaceae</taxon>
        <taxon>Prymnesium</taxon>
    </lineage>
</organism>
<dbReference type="PROSITE" id="PS51999">
    <property type="entry name" value="ZF_GRF"/>
    <property type="match status" value="1"/>
</dbReference>
<evidence type="ECO:0000259" key="13">
    <source>
        <dbReference type="PROSITE" id="PS51999"/>
    </source>
</evidence>
<dbReference type="Gene3D" id="6.10.140.100">
    <property type="match status" value="1"/>
</dbReference>
<evidence type="ECO:0000313" key="15">
    <source>
        <dbReference type="Proteomes" id="UP001515480"/>
    </source>
</evidence>
<dbReference type="PROSITE" id="PS50203">
    <property type="entry name" value="CALPAIN_CAT"/>
    <property type="match status" value="1"/>
</dbReference>
<dbReference type="GO" id="GO:0004198">
    <property type="term" value="F:calcium-dependent cysteine-type endopeptidase activity"/>
    <property type="evidence" value="ECO:0007669"/>
    <property type="project" value="InterPro"/>
</dbReference>
<dbReference type="CDD" id="cd00044">
    <property type="entry name" value="CysPc"/>
    <property type="match status" value="1"/>
</dbReference>
<dbReference type="SMART" id="SM00230">
    <property type="entry name" value="CysPc"/>
    <property type="match status" value="1"/>
</dbReference>
<dbReference type="Proteomes" id="UP001515480">
    <property type="component" value="Unassembled WGS sequence"/>
</dbReference>
<accession>A0AB34JYZ4</accession>
<evidence type="ECO:0000256" key="3">
    <source>
        <dbReference type="ARBA" id="ARBA00022723"/>
    </source>
</evidence>
<dbReference type="EMBL" id="JBGBPQ010000002">
    <property type="protein sequence ID" value="KAL1527564.1"/>
    <property type="molecule type" value="Genomic_DNA"/>
</dbReference>
<keyword evidence="2 9" id="KW-0645">Protease</keyword>
<evidence type="ECO:0000313" key="14">
    <source>
        <dbReference type="EMBL" id="KAL1527564.1"/>
    </source>
</evidence>
<dbReference type="InterPro" id="IPR010666">
    <property type="entry name" value="Znf_GRF"/>
</dbReference>
<keyword evidence="3" id="KW-0479">Metal-binding</keyword>
<dbReference type="InterPro" id="IPR003903">
    <property type="entry name" value="UIM_dom"/>
</dbReference>
<reference evidence="14 15" key="1">
    <citation type="journal article" date="2024" name="Science">
        <title>Giant polyketide synthase enzymes in the biosynthesis of giant marine polyether toxins.</title>
        <authorList>
            <person name="Fallon T.R."/>
            <person name="Shende V.V."/>
            <person name="Wierzbicki I.H."/>
            <person name="Pendleton A.L."/>
            <person name="Watervoot N.F."/>
            <person name="Auber R.P."/>
            <person name="Gonzalez D.J."/>
            <person name="Wisecaver J.H."/>
            <person name="Moore B.S."/>
        </authorList>
    </citation>
    <scope>NUCLEOTIDE SEQUENCE [LARGE SCALE GENOMIC DNA]</scope>
    <source>
        <strain evidence="14 15">12B1</strain>
    </source>
</reference>
<dbReference type="SUPFAM" id="SSF54001">
    <property type="entry name" value="Cysteine proteinases"/>
    <property type="match status" value="1"/>
</dbReference>
<keyword evidence="15" id="KW-1185">Reference proteome</keyword>
<dbReference type="Gene3D" id="3.90.70.10">
    <property type="entry name" value="Cysteine proteinases"/>
    <property type="match status" value="1"/>
</dbReference>
<dbReference type="Pfam" id="PF06839">
    <property type="entry name" value="Zn_ribbon_GRF"/>
    <property type="match status" value="1"/>
</dbReference>
<dbReference type="InterPro" id="IPR022684">
    <property type="entry name" value="Calpain_cysteine_protease"/>
</dbReference>
<dbReference type="PANTHER" id="PTHR10183:SF379">
    <property type="entry name" value="CALPAIN-5"/>
    <property type="match status" value="1"/>
</dbReference>
<comment type="similarity">
    <text evidence="1">Belongs to the peptidase C2 family.</text>
</comment>
<evidence type="ECO:0000256" key="9">
    <source>
        <dbReference type="PROSITE-ProRule" id="PRU00239"/>
    </source>
</evidence>
<feature type="compositionally biased region" description="Basic and acidic residues" evidence="11">
    <location>
        <begin position="924"/>
        <end position="938"/>
    </location>
</feature>
<dbReference type="InterPro" id="IPR001300">
    <property type="entry name" value="Peptidase_C2_calpain_cat"/>
</dbReference>
<evidence type="ECO:0000259" key="12">
    <source>
        <dbReference type="PROSITE" id="PS50203"/>
    </source>
</evidence>
<evidence type="ECO:0000256" key="11">
    <source>
        <dbReference type="SAM" id="MobiDB-lite"/>
    </source>
</evidence>
<gene>
    <name evidence="14" type="ORF">AB1Y20_008951</name>
</gene>
<dbReference type="SMART" id="SM00726">
    <property type="entry name" value="UIM"/>
    <property type="match status" value="4"/>
</dbReference>
<dbReference type="PRINTS" id="PR00704">
    <property type="entry name" value="CALPAIN"/>
</dbReference>
<evidence type="ECO:0000256" key="8">
    <source>
        <dbReference type="PIRSR" id="PIRSR622684-1"/>
    </source>
</evidence>
<dbReference type="InterPro" id="IPR000169">
    <property type="entry name" value="Pept_cys_AS"/>
</dbReference>
<protein>
    <recommendedName>
        <fullName evidence="16">Calpain catalytic domain-containing protein</fullName>
    </recommendedName>
</protein>
<dbReference type="InterPro" id="IPR038765">
    <property type="entry name" value="Papain-like_cys_pep_sf"/>
</dbReference>
<dbReference type="Pfam" id="PF02809">
    <property type="entry name" value="UIM"/>
    <property type="match status" value="3"/>
</dbReference>
<dbReference type="GO" id="GO:0008270">
    <property type="term" value="F:zinc ion binding"/>
    <property type="evidence" value="ECO:0007669"/>
    <property type="project" value="UniProtKB-KW"/>
</dbReference>
<evidence type="ECO:0000256" key="10">
    <source>
        <dbReference type="PROSITE-ProRule" id="PRU01343"/>
    </source>
</evidence>
<evidence type="ECO:0000256" key="4">
    <source>
        <dbReference type="ARBA" id="ARBA00022771"/>
    </source>
</evidence>
<dbReference type="AlphaFoldDB" id="A0AB34JYZ4"/>
<comment type="caution">
    <text evidence="14">The sequence shown here is derived from an EMBL/GenBank/DDBJ whole genome shotgun (WGS) entry which is preliminary data.</text>
</comment>
<dbReference type="PROSITE" id="PS00139">
    <property type="entry name" value="THIOL_PROTEASE_CYS"/>
    <property type="match status" value="1"/>
</dbReference>
<feature type="active site" evidence="8 9">
    <location>
        <position position="330"/>
    </location>
</feature>
<evidence type="ECO:0000256" key="7">
    <source>
        <dbReference type="ARBA" id="ARBA00022833"/>
    </source>
</evidence>
<dbReference type="PROSITE" id="PS50330">
    <property type="entry name" value="UIM"/>
    <property type="match status" value="2"/>
</dbReference>
<keyword evidence="6 9" id="KW-0788">Thiol protease</keyword>
<feature type="region of interest" description="Disordered" evidence="11">
    <location>
        <begin position="921"/>
        <end position="946"/>
    </location>
</feature>
<dbReference type="Pfam" id="PF00648">
    <property type="entry name" value="Peptidase_C2"/>
    <property type="match status" value="1"/>
</dbReference>
<evidence type="ECO:0000256" key="2">
    <source>
        <dbReference type="ARBA" id="ARBA00022670"/>
    </source>
</evidence>
<keyword evidence="4 10" id="KW-0863">Zinc-finger</keyword>
<feature type="active site" evidence="8 9">
    <location>
        <position position="355"/>
    </location>
</feature>
<feature type="domain" description="Calpain catalytic" evidence="12">
    <location>
        <begin position="47"/>
        <end position="423"/>
    </location>
</feature>
<evidence type="ECO:0000256" key="6">
    <source>
        <dbReference type="ARBA" id="ARBA00022807"/>
    </source>
</evidence>
<evidence type="ECO:0008006" key="16">
    <source>
        <dbReference type="Google" id="ProtNLM"/>
    </source>
</evidence>
<dbReference type="GO" id="GO:0006508">
    <property type="term" value="P:proteolysis"/>
    <property type="evidence" value="ECO:0007669"/>
    <property type="project" value="UniProtKB-KW"/>
</dbReference>
<proteinExistence type="inferred from homology"/>
<dbReference type="PANTHER" id="PTHR10183">
    <property type="entry name" value="CALPAIN"/>
    <property type="match status" value="1"/>
</dbReference>
<name>A0AB34JYZ4_PRYPA</name>